<dbReference type="RefSeq" id="WP_132708529.1">
    <property type="nucleotide sequence ID" value="NZ_JACIGF010000006.1"/>
</dbReference>
<gene>
    <name evidence="3" type="ORF">EV659_10616</name>
</gene>
<evidence type="ECO:0000313" key="3">
    <source>
        <dbReference type="EMBL" id="TCP33858.1"/>
    </source>
</evidence>
<evidence type="ECO:0000256" key="2">
    <source>
        <dbReference type="SAM" id="Phobius"/>
    </source>
</evidence>
<comment type="caution">
    <text evidence="3">The sequence shown here is derived from an EMBL/GenBank/DDBJ whole genome shotgun (WGS) entry which is preliminary data.</text>
</comment>
<dbReference type="Proteomes" id="UP000295399">
    <property type="component" value="Unassembled WGS sequence"/>
</dbReference>
<keyword evidence="2" id="KW-1133">Transmembrane helix</keyword>
<evidence type="ECO:0000256" key="1">
    <source>
        <dbReference type="SAM" id="MobiDB-lite"/>
    </source>
</evidence>
<organism evidence="3 4">
    <name type="scientific">Rhodothalassium salexigens DSM 2132</name>
    <dbReference type="NCBI Taxonomy" id="1188247"/>
    <lineage>
        <taxon>Bacteria</taxon>
        <taxon>Pseudomonadati</taxon>
        <taxon>Pseudomonadota</taxon>
        <taxon>Alphaproteobacteria</taxon>
        <taxon>Rhodothalassiales</taxon>
        <taxon>Rhodothalassiaceae</taxon>
        <taxon>Rhodothalassium</taxon>
    </lineage>
</organism>
<name>A0A4R2PH43_RHOSA</name>
<feature type="compositionally biased region" description="Low complexity" evidence="1">
    <location>
        <begin position="81"/>
        <end position="102"/>
    </location>
</feature>
<feature type="region of interest" description="Disordered" evidence="1">
    <location>
        <begin position="80"/>
        <end position="110"/>
    </location>
</feature>
<dbReference type="InParanoid" id="A0A4R2PH43"/>
<keyword evidence="2" id="KW-0472">Membrane</keyword>
<keyword evidence="4" id="KW-1185">Reference proteome</keyword>
<dbReference type="AlphaFoldDB" id="A0A4R2PH43"/>
<keyword evidence="2" id="KW-0812">Transmembrane</keyword>
<feature type="transmembrane region" description="Helical" evidence="2">
    <location>
        <begin position="6"/>
        <end position="22"/>
    </location>
</feature>
<reference evidence="3 4" key="1">
    <citation type="submission" date="2019-03" db="EMBL/GenBank/DDBJ databases">
        <title>Genomic Encyclopedia of Type Strains, Phase IV (KMG-IV): sequencing the most valuable type-strain genomes for metagenomic binning, comparative biology and taxonomic classification.</title>
        <authorList>
            <person name="Goeker M."/>
        </authorList>
    </citation>
    <scope>NUCLEOTIDE SEQUENCE [LARGE SCALE GENOMIC DNA]</scope>
    <source>
        <strain evidence="3 4">DSM 2132</strain>
    </source>
</reference>
<dbReference type="EMBL" id="SLXO01000006">
    <property type="protein sequence ID" value="TCP33858.1"/>
    <property type="molecule type" value="Genomic_DNA"/>
</dbReference>
<sequence length="110" mass="11249">MLLYPLLLFWALGIAFTIWATRRGGEMSALGVFIFTGLIGGALIGNLAGVAGVGAGFGGGLGLWLGAGFDWWRARQRRIDAPGSSEPSPEASIGAGDQSSARQGGGGRAR</sequence>
<feature type="transmembrane region" description="Helical" evidence="2">
    <location>
        <begin position="54"/>
        <end position="72"/>
    </location>
</feature>
<evidence type="ECO:0000313" key="4">
    <source>
        <dbReference type="Proteomes" id="UP000295399"/>
    </source>
</evidence>
<protein>
    <submittedName>
        <fullName evidence="3">Uncharacterized protein</fullName>
    </submittedName>
</protein>
<accession>A0A4R2PH43</accession>
<feature type="transmembrane region" description="Helical" evidence="2">
    <location>
        <begin position="29"/>
        <end position="48"/>
    </location>
</feature>
<proteinExistence type="predicted"/>